<evidence type="ECO:0000256" key="2">
    <source>
        <dbReference type="SAM" id="Phobius"/>
    </source>
</evidence>
<protein>
    <submittedName>
        <fullName evidence="4">DUF4350 domain-containing protein</fullName>
    </submittedName>
</protein>
<feature type="transmembrane region" description="Helical" evidence="2">
    <location>
        <begin position="263"/>
        <end position="281"/>
    </location>
</feature>
<keyword evidence="2" id="KW-1133">Transmembrane helix</keyword>
<sequence>MSPAVSAPGVPDSTAAPRPQGRRGNVRGWVLVVALLIGIALLSLRLVTTAPSLEGVLNPESPAPGGAKAVAELVRQQGTEVEVVRSRTAAGAALDPGSTLVLTDPVALTDDAVLDLLDEADRVVLLSTSARMLELLDLGTGAASTGAGGLDAVEASCDRPEFAETGGVQAERMFEPADDVDGCFRDADGAAALLVAEREGARISFIEATRMLSNRHLAEDGNAALGLALLAQTDHVVWYVGSLEDGDRTADTPATLGELTPAWLTPAILLLLLAGIAAIWWRGGRFGPLVAESLPVTVRASETMHGRARLTAKAADAPHAAAAIRAGTRARLATRLALSPRATAEEVADAASDRLGVPRGSLHDLLGGPAPADDRELVELARRLAELETAVWAAQTERNHP</sequence>
<feature type="transmembrane region" description="Helical" evidence="2">
    <location>
        <begin position="28"/>
        <end position="47"/>
    </location>
</feature>
<feature type="domain" description="DUF4350" evidence="3">
    <location>
        <begin position="59"/>
        <end position="230"/>
    </location>
</feature>
<comment type="caution">
    <text evidence="4">The sequence shown here is derived from an EMBL/GenBank/DDBJ whole genome shotgun (WGS) entry which is preliminary data.</text>
</comment>
<accession>A0ABR8W1Q2</accession>
<organism evidence="4 5">
    <name type="scientific">Microbacterium commune</name>
    <dbReference type="NCBI Taxonomy" id="2762219"/>
    <lineage>
        <taxon>Bacteria</taxon>
        <taxon>Bacillati</taxon>
        <taxon>Actinomycetota</taxon>
        <taxon>Actinomycetes</taxon>
        <taxon>Micrococcales</taxon>
        <taxon>Microbacteriaceae</taxon>
        <taxon>Microbacterium</taxon>
    </lineage>
</organism>
<feature type="region of interest" description="Disordered" evidence="1">
    <location>
        <begin position="1"/>
        <end position="21"/>
    </location>
</feature>
<keyword evidence="2" id="KW-0812">Transmembrane</keyword>
<evidence type="ECO:0000313" key="5">
    <source>
        <dbReference type="Proteomes" id="UP000611521"/>
    </source>
</evidence>
<dbReference type="EMBL" id="JACSPX010000001">
    <property type="protein sequence ID" value="MBD8010960.1"/>
    <property type="molecule type" value="Genomic_DNA"/>
</dbReference>
<dbReference type="InterPro" id="IPR025646">
    <property type="entry name" value="DUF4350"/>
</dbReference>
<dbReference type="Proteomes" id="UP000611521">
    <property type="component" value="Unassembled WGS sequence"/>
</dbReference>
<keyword evidence="2" id="KW-0472">Membrane</keyword>
<reference evidence="4 5" key="1">
    <citation type="submission" date="2020-08" db="EMBL/GenBank/DDBJ databases">
        <title>A Genomic Blueprint of the Chicken Gut Microbiome.</title>
        <authorList>
            <person name="Gilroy R."/>
            <person name="Ravi A."/>
            <person name="Getino M."/>
            <person name="Pursley I."/>
            <person name="Horton D.L."/>
            <person name="Alikhan N.-F."/>
            <person name="Baker D."/>
            <person name="Gharbi K."/>
            <person name="Hall N."/>
            <person name="Watson M."/>
            <person name="Adriaenssens E.M."/>
            <person name="Foster-Nyarko E."/>
            <person name="Jarju S."/>
            <person name="Secka A."/>
            <person name="Antonio M."/>
            <person name="Oren A."/>
            <person name="Chaudhuri R."/>
            <person name="La Ragione R.M."/>
            <person name="Hildebrand F."/>
            <person name="Pallen M.J."/>
        </authorList>
    </citation>
    <scope>NUCLEOTIDE SEQUENCE [LARGE SCALE GENOMIC DNA]</scope>
    <source>
        <strain evidence="4 5">Re1</strain>
    </source>
</reference>
<proteinExistence type="predicted"/>
<dbReference type="RefSeq" id="WP_191711830.1">
    <property type="nucleotide sequence ID" value="NZ_JACSPX010000001.1"/>
</dbReference>
<evidence type="ECO:0000259" key="3">
    <source>
        <dbReference type="Pfam" id="PF14258"/>
    </source>
</evidence>
<gene>
    <name evidence="4" type="ORF">H9633_01440</name>
</gene>
<evidence type="ECO:0000313" key="4">
    <source>
        <dbReference type="EMBL" id="MBD8010960.1"/>
    </source>
</evidence>
<evidence type="ECO:0000256" key="1">
    <source>
        <dbReference type="SAM" id="MobiDB-lite"/>
    </source>
</evidence>
<dbReference type="Pfam" id="PF14258">
    <property type="entry name" value="DUF4350"/>
    <property type="match status" value="1"/>
</dbReference>
<name>A0ABR8W1Q2_9MICO</name>
<keyword evidence="5" id="KW-1185">Reference proteome</keyword>